<dbReference type="InterPro" id="IPR049449">
    <property type="entry name" value="TesB_ACOT8-like_N"/>
</dbReference>
<keyword evidence="4" id="KW-1185">Reference proteome</keyword>
<dbReference type="SUPFAM" id="SSF54637">
    <property type="entry name" value="Thioesterase/thiol ester dehydrase-isomerase"/>
    <property type="match status" value="1"/>
</dbReference>
<dbReference type="KEGG" id="npn:JI59_08485"/>
<name>G6EDA1_9SPHN</name>
<dbReference type="InterPro" id="IPR029069">
    <property type="entry name" value="HotDog_dom_sf"/>
</dbReference>
<evidence type="ECO:0000259" key="1">
    <source>
        <dbReference type="Pfam" id="PF13622"/>
    </source>
</evidence>
<dbReference type="OrthoDB" id="1413770at2"/>
<reference evidence="3 4" key="1">
    <citation type="journal article" date="2012" name="J. Bacteriol.">
        <title>Genome sequence of benzo(a)pyrene-degrading bacterium Novosphingobium pentaromativorans US6-1.</title>
        <authorList>
            <person name="Luo Y.R."/>
            <person name="Kang S.G."/>
            <person name="Kim S.J."/>
            <person name="Kim M.R."/>
            <person name="Li N."/>
            <person name="Lee J.H."/>
            <person name="Kwon K.K."/>
        </authorList>
    </citation>
    <scope>NUCLEOTIDE SEQUENCE [LARGE SCALE GENOMIC DNA]</scope>
    <source>
        <strain evidence="3 4">US6-1</strain>
    </source>
</reference>
<dbReference type="Pfam" id="PF13622">
    <property type="entry name" value="4HBT_3"/>
    <property type="match status" value="1"/>
</dbReference>
<evidence type="ECO:0008006" key="5">
    <source>
        <dbReference type="Google" id="ProtNLM"/>
    </source>
</evidence>
<dbReference type="eggNOG" id="COG1946">
    <property type="taxonomic scope" value="Bacteria"/>
</dbReference>
<gene>
    <name evidence="3" type="ORF">NSU_2322</name>
</gene>
<dbReference type="InterPro" id="IPR042171">
    <property type="entry name" value="Acyl-CoA_hotdog"/>
</dbReference>
<evidence type="ECO:0000259" key="2">
    <source>
        <dbReference type="Pfam" id="PF20789"/>
    </source>
</evidence>
<dbReference type="AlphaFoldDB" id="G6EDA1"/>
<evidence type="ECO:0000313" key="4">
    <source>
        <dbReference type="Proteomes" id="UP000004030"/>
    </source>
</evidence>
<dbReference type="RefSeq" id="WP_007013237.1">
    <property type="nucleotide sequence ID" value="NZ_AGFM01000033.1"/>
</dbReference>
<accession>G6EDA1</accession>
<dbReference type="Gene3D" id="2.40.160.210">
    <property type="entry name" value="Acyl-CoA thioesterase, double hotdog domain"/>
    <property type="match status" value="1"/>
</dbReference>
<dbReference type="Proteomes" id="UP000004030">
    <property type="component" value="Unassembled WGS sequence"/>
</dbReference>
<dbReference type="PATRIC" id="fig|1088721.3.peg.2299"/>
<feature type="domain" description="Acyl-CoA thioesterase-like C-terminal" evidence="2">
    <location>
        <begin position="145"/>
        <end position="249"/>
    </location>
</feature>
<feature type="domain" description="Acyl-CoA thioesterase-like N-terminal HotDog" evidence="1">
    <location>
        <begin position="26"/>
        <end position="106"/>
    </location>
</feature>
<dbReference type="EMBL" id="AGFM01000033">
    <property type="protein sequence ID" value="EHJ60700.1"/>
    <property type="molecule type" value="Genomic_DNA"/>
</dbReference>
<protein>
    <recommendedName>
        <fullName evidence="5">TesB-like acyl-CoA thioesterase 5</fullName>
    </recommendedName>
</protein>
<dbReference type="STRING" id="1088721.JI59_08485"/>
<proteinExistence type="predicted"/>
<comment type="caution">
    <text evidence="3">The sequence shown here is derived from an EMBL/GenBank/DDBJ whole genome shotgun (WGS) entry which is preliminary data.</text>
</comment>
<sequence>MTQSTVQPFYHRQGDRFVPTGRGVSPWDPNSQTGIALAGLAAHVLEGVPSLGPMHPARTTIDILGAVPMAPIDVSSRVIREGKRLQLAEIELVVDGVPRVRATAMRTRIEESPRLEHPLTRPFPTDIEKHTSPLGLWAEVCWCGDAPTKPGPGARWIRLNAQVAPEIPLSPYAMACIIADYGTATGRLLPREEWTMANTEITLHLTRFPRGDWLLIDSASESSGNGIGIVQSRLGDRDGMFGIAQQTLFLQRRKQD</sequence>
<organism evidence="3 4">
    <name type="scientific">Novosphingobium pentaromativorans US6-1</name>
    <dbReference type="NCBI Taxonomy" id="1088721"/>
    <lineage>
        <taxon>Bacteria</taxon>
        <taxon>Pseudomonadati</taxon>
        <taxon>Pseudomonadota</taxon>
        <taxon>Alphaproteobacteria</taxon>
        <taxon>Sphingomonadales</taxon>
        <taxon>Sphingomonadaceae</taxon>
        <taxon>Novosphingobium</taxon>
    </lineage>
</organism>
<dbReference type="InterPro" id="IPR049450">
    <property type="entry name" value="ACOT8-like_C"/>
</dbReference>
<evidence type="ECO:0000313" key="3">
    <source>
        <dbReference type="EMBL" id="EHJ60700.1"/>
    </source>
</evidence>
<dbReference type="Pfam" id="PF20789">
    <property type="entry name" value="4HBT_3C"/>
    <property type="match status" value="1"/>
</dbReference>